<accession>A0A1D3TVD3</accession>
<proteinExistence type="predicted"/>
<evidence type="ECO:0000313" key="2">
    <source>
        <dbReference type="EMBL" id="SCP98075.1"/>
    </source>
</evidence>
<protein>
    <submittedName>
        <fullName evidence="2">Nicotinamidase-related amidase</fullName>
    </submittedName>
</protein>
<dbReference type="PANTHER" id="PTHR14119:SF3">
    <property type="entry name" value="ISOCHORISMATASE DOMAIN-CONTAINING PROTEIN 2"/>
    <property type="match status" value="1"/>
</dbReference>
<evidence type="ECO:0000313" key="3">
    <source>
        <dbReference type="Proteomes" id="UP000199315"/>
    </source>
</evidence>
<evidence type="ECO:0000259" key="1">
    <source>
        <dbReference type="Pfam" id="PF00857"/>
    </source>
</evidence>
<dbReference type="Proteomes" id="UP000199315">
    <property type="component" value="Unassembled WGS sequence"/>
</dbReference>
<dbReference type="EMBL" id="FMKA01000016">
    <property type="protein sequence ID" value="SCP98075.1"/>
    <property type="molecule type" value="Genomic_DNA"/>
</dbReference>
<dbReference type="CDD" id="cd01012">
    <property type="entry name" value="YcaC_related"/>
    <property type="match status" value="1"/>
</dbReference>
<keyword evidence="3" id="KW-1185">Reference proteome</keyword>
<dbReference type="AlphaFoldDB" id="A0A1D3TVD3"/>
<dbReference type="SUPFAM" id="SSF52499">
    <property type="entry name" value="Isochorismatase-like hydrolases"/>
    <property type="match status" value="1"/>
</dbReference>
<reference evidence="2 3" key="1">
    <citation type="submission" date="2016-09" db="EMBL/GenBank/DDBJ databases">
        <authorList>
            <person name="Capua I."/>
            <person name="De Benedictis P."/>
            <person name="Joannis T."/>
            <person name="Lombin L.H."/>
            <person name="Cattoli G."/>
        </authorList>
    </citation>
    <scope>NUCLEOTIDE SEQUENCE [LARGE SCALE GENOMIC DNA]</scope>
    <source>
        <strain evidence="2 3">GluBS11</strain>
    </source>
</reference>
<dbReference type="InterPro" id="IPR036380">
    <property type="entry name" value="Isochorismatase-like_sf"/>
</dbReference>
<dbReference type="Pfam" id="PF00857">
    <property type="entry name" value="Isochorismatase"/>
    <property type="match status" value="1"/>
</dbReference>
<sequence length="178" mass="20061">MRIKMDETAALIIDYQERLVPAMHNKDELIRNSRILIEGLQVLGVPLIVSTQYKKGLKETIPEISEAASGAETIDKISFSCFDEEKIREAFKGRKTIIVCGIEAHVCVLQTVIDLCAAGYHVVLVEDCIDSRRENDKRIALRRAEAEGAMLTTYEAILFELTRYAGTDRFREISALVK</sequence>
<dbReference type="Gene3D" id="3.40.50.850">
    <property type="entry name" value="Isochorismatase-like"/>
    <property type="match status" value="1"/>
</dbReference>
<feature type="domain" description="Isochorismatase-like" evidence="1">
    <location>
        <begin position="8"/>
        <end position="155"/>
    </location>
</feature>
<dbReference type="PANTHER" id="PTHR14119">
    <property type="entry name" value="HYDROLASE"/>
    <property type="match status" value="1"/>
</dbReference>
<dbReference type="InterPro" id="IPR000868">
    <property type="entry name" value="Isochorismatase-like_dom"/>
</dbReference>
<dbReference type="RefSeq" id="WP_091234855.1">
    <property type="nucleotide sequence ID" value="NZ_FMKA01000016.1"/>
</dbReference>
<name>A0A1D3TVD3_9FIRM</name>
<organism evidence="2 3">
    <name type="scientific">Anaerobium acetethylicum</name>
    <dbReference type="NCBI Taxonomy" id="1619234"/>
    <lineage>
        <taxon>Bacteria</taxon>
        <taxon>Bacillati</taxon>
        <taxon>Bacillota</taxon>
        <taxon>Clostridia</taxon>
        <taxon>Lachnospirales</taxon>
        <taxon>Lachnospiraceae</taxon>
        <taxon>Anaerobium</taxon>
    </lineage>
</organism>
<dbReference type="OrthoDB" id="9789777at2"/>
<dbReference type="STRING" id="1619234.SAMN05421730_101644"/>
<gene>
    <name evidence="2" type="ORF">SAMN05421730_101644</name>
</gene>
<dbReference type="InterPro" id="IPR050993">
    <property type="entry name" value="Isochorismatase_domain"/>
</dbReference>